<dbReference type="GO" id="GO:0046872">
    <property type="term" value="F:metal ion binding"/>
    <property type="evidence" value="ECO:0007669"/>
    <property type="project" value="UniProtKB-KW"/>
</dbReference>
<dbReference type="GO" id="GO:0016787">
    <property type="term" value="F:hydrolase activity"/>
    <property type="evidence" value="ECO:0007669"/>
    <property type="project" value="UniProtKB-UniRule"/>
</dbReference>
<sequence>MKRIGLLSDTHGMLHPRIFEYFNTCDEIWHAGDIGSPVLLDELENFKPTRAVFGNIDGYDIRLRTSKILRFECENIDVMLTHIGGYPGKYAPEVRMELYTHPPKLFVCGHSHILKVKFDPRLQMLCLNPGAAGRYGSQTVSTIMRFEIDGSKIDNLEVIELRDWLPTKS</sequence>
<reference evidence="4" key="2">
    <citation type="journal article" date="2021" name="PeerJ">
        <title>Extensive microbial diversity within the chicken gut microbiome revealed by metagenomics and culture.</title>
        <authorList>
            <person name="Gilroy R."/>
            <person name="Ravi A."/>
            <person name="Getino M."/>
            <person name="Pursley I."/>
            <person name="Horton D.L."/>
            <person name="Alikhan N.F."/>
            <person name="Baker D."/>
            <person name="Gharbi K."/>
            <person name="Hall N."/>
            <person name="Watson M."/>
            <person name="Adriaenssens E.M."/>
            <person name="Foster-Nyarko E."/>
            <person name="Jarju S."/>
            <person name="Secka A."/>
            <person name="Antonio M."/>
            <person name="Oren A."/>
            <person name="Chaudhuri R.R."/>
            <person name="La Ragione R."/>
            <person name="Hildebrand F."/>
            <person name="Pallen M.J."/>
        </authorList>
    </citation>
    <scope>NUCLEOTIDE SEQUENCE</scope>
    <source>
        <strain evidence="4">G3-3990</strain>
    </source>
</reference>
<dbReference type="InterPro" id="IPR000979">
    <property type="entry name" value="Phosphodiesterase_MJ0936/Vps29"/>
</dbReference>
<dbReference type="Pfam" id="PF12850">
    <property type="entry name" value="Metallophos_2"/>
    <property type="match status" value="1"/>
</dbReference>
<evidence type="ECO:0000256" key="1">
    <source>
        <dbReference type="ARBA" id="ARBA00008950"/>
    </source>
</evidence>
<organism evidence="4 5">
    <name type="scientific">Candidatus Gallipaludibacter merdavium</name>
    <dbReference type="NCBI Taxonomy" id="2840839"/>
    <lineage>
        <taxon>Bacteria</taxon>
        <taxon>Pseudomonadati</taxon>
        <taxon>Bacteroidota</taxon>
        <taxon>Bacteroidia</taxon>
        <taxon>Bacteroidales</taxon>
        <taxon>Candidatus Gallipaludibacter</taxon>
    </lineage>
</organism>
<dbReference type="InterPro" id="IPR029052">
    <property type="entry name" value="Metallo-depent_PP-like"/>
</dbReference>
<dbReference type="SUPFAM" id="SSF56300">
    <property type="entry name" value="Metallo-dependent phosphatases"/>
    <property type="match status" value="1"/>
</dbReference>
<feature type="domain" description="Calcineurin-like phosphoesterase" evidence="3">
    <location>
        <begin position="3"/>
        <end position="149"/>
    </location>
</feature>
<keyword evidence="2" id="KW-0479">Metal-binding</keyword>
<evidence type="ECO:0000313" key="5">
    <source>
        <dbReference type="Proteomes" id="UP000823641"/>
    </source>
</evidence>
<reference evidence="4" key="1">
    <citation type="submission" date="2020-10" db="EMBL/GenBank/DDBJ databases">
        <authorList>
            <person name="Gilroy R."/>
        </authorList>
    </citation>
    <scope>NUCLEOTIDE SEQUENCE</scope>
    <source>
        <strain evidence="4">G3-3990</strain>
    </source>
</reference>
<dbReference type="Proteomes" id="UP000823641">
    <property type="component" value="Unassembled WGS sequence"/>
</dbReference>
<dbReference type="Gene3D" id="3.60.21.10">
    <property type="match status" value="1"/>
</dbReference>
<protein>
    <recommendedName>
        <fullName evidence="2">Phosphoesterase</fullName>
        <ecNumber evidence="2">3.1.4.-</ecNumber>
    </recommendedName>
</protein>
<proteinExistence type="inferred from homology"/>
<name>A0A9D9N446_9BACT</name>
<evidence type="ECO:0000256" key="2">
    <source>
        <dbReference type="RuleBase" id="RU362039"/>
    </source>
</evidence>
<evidence type="ECO:0000259" key="3">
    <source>
        <dbReference type="Pfam" id="PF12850"/>
    </source>
</evidence>
<gene>
    <name evidence="4" type="ORF">IAA73_05620</name>
</gene>
<dbReference type="NCBIfam" id="TIGR00040">
    <property type="entry name" value="yfcE"/>
    <property type="match status" value="1"/>
</dbReference>
<dbReference type="InterPro" id="IPR024654">
    <property type="entry name" value="Calcineurin-like_PHP_lpxH"/>
</dbReference>
<dbReference type="EMBL" id="JADIMG010000055">
    <property type="protein sequence ID" value="MBO8459796.1"/>
    <property type="molecule type" value="Genomic_DNA"/>
</dbReference>
<dbReference type="EC" id="3.1.4.-" evidence="2"/>
<evidence type="ECO:0000313" key="4">
    <source>
        <dbReference type="EMBL" id="MBO8459796.1"/>
    </source>
</evidence>
<dbReference type="AlphaFoldDB" id="A0A9D9N446"/>
<comment type="similarity">
    <text evidence="1 2">Belongs to the metallophosphoesterase superfamily. YfcE family.</text>
</comment>
<comment type="caution">
    <text evidence="4">The sequence shown here is derived from an EMBL/GenBank/DDBJ whole genome shotgun (WGS) entry which is preliminary data.</text>
</comment>
<accession>A0A9D9N446</accession>
<comment type="cofactor">
    <cofactor evidence="2">
        <name>a divalent metal cation</name>
        <dbReference type="ChEBI" id="CHEBI:60240"/>
    </cofactor>
</comment>